<dbReference type="AlphaFoldDB" id="A0A941AMJ6"/>
<dbReference type="PROSITE" id="PS00455">
    <property type="entry name" value="AMP_BINDING"/>
    <property type="match status" value="1"/>
</dbReference>
<dbReference type="EMBL" id="JAFCNB010000035">
    <property type="protein sequence ID" value="MBP2708507.1"/>
    <property type="molecule type" value="Genomic_DNA"/>
</dbReference>
<proteinExistence type="predicted"/>
<dbReference type="InterPro" id="IPR045851">
    <property type="entry name" value="AMP-bd_C_sf"/>
</dbReference>
<accession>A0A941AMJ6</accession>
<dbReference type="PANTHER" id="PTHR43767:SF1">
    <property type="entry name" value="NONRIBOSOMAL PEPTIDE SYNTHASE PES1 (EUROFUNG)-RELATED"/>
    <property type="match status" value="1"/>
</dbReference>
<dbReference type="Pfam" id="PF00501">
    <property type="entry name" value="AMP-binding"/>
    <property type="match status" value="1"/>
</dbReference>
<dbReference type="Pfam" id="PF13193">
    <property type="entry name" value="AMP-binding_C"/>
    <property type="match status" value="1"/>
</dbReference>
<dbReference type="InterPro" id="IPR050237">
    <property type="entry name" value="ATP-dep_AMP-bd_enzyme"/>
</dbReference>
<evidence type="ECO:0000256" key="1">
    <source>
        <dbReference type="SAM" id="MobiDB-lite"/>
    </source>
</evidence>
<dbReference type="InterPro" id="IPR020845">
    <property type="entry name" value="AMP-binding_CS"/>
</dbReference>
<evidence type="ECO:0000259" key="3">
    <source>
        <dbReference type="Pfam" id="PF13193"/>
    </source>
</evidence>
<dbReference type="InterPro" id="IPR000873">
    <property type="entry name" value="AMP-dep_synth/lig_dom"/>
</dbReference>
<keyword evidence="4" id="KW-0436">Ligase</keyword>
<evidence type="ECO:0000313" key="5">
    <source>
        <dbReference type="Proteomes" id="UP000674234"/>
    </source>
</evidence>
<feature type="domain" description="AMP-binding enzyme C-terminal" evidence="3">
    <location>
        <begin position="414"/>
        <end position="473"/>
    </location>
</feature>
<dbReference type="CDD" id="cd04433">
    <property type="entry name" value="AFD_class_I"/>
    <property type="match status" value="1"/>
</dbReference>
<keyword evidence="5" id="KW-1185">Reference proteome</keyword>
<protein>
    <submittedName>
        <fullName evidence="4">Acyl--CoA ligase</fullName>
    </submittedName>
</protein>
<comment type="caution">
    <text evidence="4">The sequence shown here is derived from an EMBL/GenBank/DDBJ whole genome shotgun (WGS) entry which is preliminary data.</text>
</comment>
<dbReference type="InterPro" id="IPR025110">
    <property type="entry name" value="AMP-bd_C"/>
</dbReference>
<reference evidence="4" key="1">
    <citation type="submission" date="2021-02" db="EMBL/GenBank/DDBJ databases">
        <title>Draft genome sequence of Microbispora sp. RL4-1S isolated from rice leaves in Thailand.</title>
        <authorList>
            <person name="Muangham S."/>
            <person name="Duangmal K."/>
        </authorList>
    </citation>
    <scope>NUCLEOTIDE SEQUENCE</scope>
    <source>
        <strain evidence="4">RL4-1S</strain>
    </source>
</reference>
<dbReference type="RefSeq" id="WP_210159768.1">
    <property type="nucleotide sequence ID" value="NZ_JAFCNB010000035.1"/>
</dbReference>
<dbReference type="Proteomes" id="UP000674234">
    <property type="component" value="Unassembled WGS sequence"/>
</dbReference>
<dbReference type="Gene3D" id="3.40.50.12780">
    <property type="entry name" value="N-terminal domain of ligase-like"/>
    <property type="match status" value="1"/>
</dbReference>
<evidence type="ECO:0000313" key="4">
    <source>
        <dbReference type="EMBL" id="MBP2708507.1"/>
    </source>
</evidence>
<dbReference type="SUPFAM" id="SSF56801">
    <property type="entry name" value="Acetyl-CoA synthetase-like"/>
    <property type="match status" value="1"/>
</dbReference>
<gene>
    <name evidence="4" type="ORF">JOL79_32475</name>
</gene>
<sequence>MTATHTGTDTAADTGTDTATVFAPGSAQPLAELERSAAGVARVLAGLGVRPGSRVLFKADNSADWVTVLLGLAHAGASIVLVDHQDTAEETTRIHRLTRAVLSIVDDDAPPPGEGETVRVRHLLAAAASRPSPVLSGPLDLDVWRGLPDGLIMWSSGSTGVPKGVVKTGARFLRNLERNAAQIGHRADDVLLPLLPFSHQYGLSMVFIAWLTRCSLVVAPYRRIDRALRLAGETGATVLDATPATYRSIWNIVTRRPDPMADLGRVRLFCSGAAPLDPTLVDRYVELCGKPLLDSYGSTELGNVSFATEDNPVATGRPVEGMGVRIVDDAGTALRPDEIGEIEVDSPDLMEGYLDQQGELAPVARGWRRTGDFGRLDENGNLVVIGRKLAVHRMGYTLYPEQIEARIARAGCSAKVIAIPDDRRGSSLVFFVEDETGADAAHWRERICAVLPAYEQPNRVVVLDRLPLNRNGKPDRRELEMLAAERAYAGAPAEVPA</sequence>
<name>A0A941AMJ6_9ACTN</name>
<dbReference type="PANTHER" id="PTHR43767">
    <property type="entry name" value="LONG-CHAIN-FATTY-ACID--COA LIGASE"/>
    <property type="match status" value="1"/>
</dbReference>
<dbReference type="GO" id="GO:0016878">
    <property type="term" value="F:acid-thiol ligase activity"/>
    <property type="evidence" value="ECO:0007669"/>
    <property type="project" value="UniProtKB-ARBA"/>
</dbReference>
<feature type="domain" description="AMP-dependent synthetase/ligase" evidence="2">
    <location>
        <begin position="10"/>
        <end position="354"/>
    </location>
</feature>
<dbReference type="Gene3D" id="3.30.300.30">
    <property type="match status" value="1"/>
</dbReference>
<organism evidence="4 5">
    <name type="scientific">Microbispora oryzae</name>
    <dbReference type="NCBI Taxonomy" id="2806554"/>
    <lineage>
        <taxon>Bacteria</taxon>
        <taxon>Bacillati</taxon>
        <taxon>Actinomycetota</taxon>
        <taxon>Actinomycetes</taxon>
        <taxon>Streptosporangiales</taxon>
        <taxon>Streptosporangiaceae</taxon>
        <taxon>Microbispora</taxon>
    </lineage>
</organism>
<dbReference type="InterPro" id="IPR042099">
    <property type="entry name" value="ANL_N_sf"/>
</dbReference>
<evidence type="ECO:0000259" key="2">
    <source>
        <dbReference type="Pfam" id="PF00501"/>
    </source>
</evidence>
<feature type="region of interest" description="Disordered" evidence="1">
    <location>
        <begin position="1"/>
        <end position="20"/>
    </location>
</feature>